<organism evidence="1 2">
    <name type="scientific">Croceitalea vernalis</name>
    <dbReference type="NCBI Taxonomy" id="3075599"/>
    <lineage>
        <taxon>Bacteria</taxon>
        <taxon>Pseudomonadati</taxon>
        <taxon>Bacteroidota</taxon>
        <taxon>Flavobacteriia</taxon>
        <taxon>Flavobacteriales</taxon>
        <taxon>Flavobacteriaceae</taxon>
        <taxon>Croceitalea</taxon>
    </lineage>
</organism>
<comment type="caution">
    <text evidence="1">The sequence shown here is derived from an EMBL/GenBank/DDBJ whole genome shotgun (WGS) entry which is preliminary data.</text>
</comment>
<dbReference type="EMBL" id="JAVRHU010000001">
    <property type="protein sequence ID" value="MDT0620865.1"/>
    <property type="molecule type" value="Genomic_DNA"/>
</dbReference>
<dbReference type="Pfam" id="PF09926">
    <property type="entry name" value="DUF2158"/>
    <property type="match status" value="1"/>
</dbReference>
<evidence type="ECO:0000313" key="2">
    <source>
        <dbReference type="Proteomes" id="UP001250662"/>
    </source>
</evidence>
<dbReference type="RefSeq" id="WP_311387117.1">
    <property type="nucleotide sequence ID" value="NZ_JAVRHU010000001.1"/>
</dbReference>
<keyword evidence="2" id="KW-1185">Reference proteome</keyword>
<dbReference type="Proteomes" id="UP001250662">
    <property type="component" value="Unassembled WGS sequence"/>
</dbReference>
<gene>
    <name evidence="1" type="ORF">RM520_04460</name>
</gene>
<accession>A0ABU3BFB8</accession>
<protein>
    <submittedName>
        <fullName evidence="1">DUF2158 domain-containing protein</fullName>
    </submittedName>
</protein>
<evidence type="ECO:0000313" key="1">
    <source>
        <dbReference type="EMBL" id="MDT0620865.1"/>
    </source>
</evidence>
<proteinExistence type="predicted"/>
<dbReference type="InterPro" id="IPR019226">
    <property type="entry name" value="DUF2158"/>
</dbReference>
<sequence>MPQKFTKGDVVRLKSGGPIMTIEKYKLETGWDYSKESDHVVVCTWFDNDGKLESRPFEQDALVKNEDE</sequence>
<name>A0ABU3BFB8_9FLAO</name>
<reference evidence="1 2" key="1">
    <citation type="submission" date="2023-09" db="EMBL/GenBank/DDBJ databases">
        <authorList>
            <person name="Rey-Velasco X."/>
        </authorList>
    </citation>
    <scope>NUCLEOTIDE SEQUENCE [LARGE SCALE GENOMIC DNA]</scope>
    <source>
        <strain evidence="1 2">P007</strain>
    </source>
</reference>